<protein>
    <submittedName>
        <fullName evidence="1">Uncharacterized protein</fullName>
    </submittedName>
</protein>
<organism evidence="1 2">
    <name type="scientific">Deinococcus aquaticus</name>
    <dbReference type="NCBI Taxonomy" id="328692"/>
    <lineage>
        <taxon>Bacteria</taxon>
        <taxon>Thermotogati</taxon>
        <taxon>Deinococcota</taxon>
        <taxon>Deinococci</taxon>
        <taxon>Deinococcales</taxon>
        <taxon>Deinococcaceae</taxon>
        <taxon>Deinococcus</taxon>
    </lineage>
</organism>
<sequence length="52" mass="5148">MTDPTPPASLNRPAATRRPARLLATAALGVLLLAGAYAGATALAAPRPSPPT</sequence>
<dbReference type="Proteomes" id="UP001217044">
    <property type="component" value="Chromosome"/>
</dbReference>
<reference evidence="1 2" key="1">
    <citation type="submission" date="2022-12" db="EMBL/GenBank/DDBJ databases">
        <title>Genome Sequence of Deinococcus aquaticus Type Strain PB314.</title>
        <authorList>
            <person name="Albert C."/>
            <person name="Hill J."/>
            <person name="Boren L."/>
            <person name="Scholz-Ng S."/>
            <person name="Fatema N."/>
            <person name="Grosso R."/>
            <person name="Soboslay E."/>
            <person name="Tuohy J."/>
        </authorList>
    </citation>
    <scope>NUCLEOTIDE SEQUENCE [LARGE SCALE GENOMIC DNA]</scope>
    <source>
        <strain evidence="1 2">PB-314</strain>
    </source>
</reference>
<proteinExistence type="predicted"/>
<accession>A0ABY7V034</accession>
<name>A0ABY7V034_9DEIO</name>
<dbReference type="EMBL" id="CP115165">
    <property type="protein sequence ID" value="WDA57999.1"/>
    <property type="molecule type" value="Genomic_DNA"/>
</dbReference>
<evidence type="ECO:0000313" key="2">
    <source>
        <dbReference type="Proteomes" id="UP001217044"/>
    </source>
</evidence>
<gene>
    <name evidence="1" type="ORF">M8445_11650</name>
</gene>
<dbReference type="RefSeq" id="WP_273987922.1">
    <property type="nucleotide sequence ID" value="NZ_BAABQT010000003.1"/>
</dbReference>
<keyword evidence="2" id="KW-1185">Reference proteome</keyword>
<evidence type="ECO:0000313" key="1">
    <source>
        <dbReference type="EMBL" id="WDA57999.1"/>
    </source>
</evidence>